<dbReference type="Proteomes" id="UP000005877">
    <property type="component" value="Chromosome"/>
</dbReference>
<dbReference type="InterPro" id="IPR006036">
    <property type="entry name" value="K_uptake_TrkA"/>
</dbReference>
<dbReference type="Gene3D" id="3.30.70.1450">
    <property type="entry name" value="Regulator of K+ conductance, C-terminal domain"/>
    <property type="match status" value="2"/>
</dbReference>
<keyword evidence="3" id="KW-0633">Potassium transport</keyword>
<dbReference type="InterPro" id="IPR036291">
    <property type="entry name" value="NAD(P)-bd_dom_sf"/>
</dbReference>
<feature type="domain" description="RCK C-terminal" evidence="8">
    <location>
        <begin position="138"/>
        <end position="218"/>
    </location>
</feature>
<protein>
    <submittedName>
        <fullName evidence="9">Trk system potassium uptake protein</fullName>
    </submittedName>
</protein>
<dbReference type="KEGG" id="mhi:Mhar_1324"/>
<dbReference type="Pfam" id="PF02254">
    <property type="entry name" value="TrkA_N"/>
    <property type="match status" value="2"/>
</dbReference>
<comment type="function">
    <text evidence="1">Part of a potassium transport system.</text>
</comment>
<feature type="domain" description="RCK N-terminal" evidence="7">
    <location>
        <begin position="1"/>
        <end position="115"/>
    </location>
</feature>
<dbReference type="GO" id="GO:0005886">
    <property type="term" value="C:plasma membrane"/>
    <property type="evidence" value="ECO:0007669"/>
    <property type="project" value="InterPro"/>
</dbReference>
<dbReference type="EMBL" id="CP003117">
    <property type="protein sequence ID" value="AET64688.1"/>
    <property type="molecule type" value="Genomic_DNA"/>
</dbReference>
<dbReference type="InterPro" id="IPR006037">
    <property type="entry name" value="RCK_C"/>
</dbReference>
<dbReference type="STRING" id="1110509.Mhar_1324"/>
<dbReference type="Pfam" id="PF02080">
    <property type="entry name" value="TrkA_C"/>
    <property type="match status" value="2"/>
</dbReference>
<keyword evidence="6" id="KW-0406">Ion transport</keyword>
<dbReference type="PROSITE" id="PS51202">
    <property type="entry name" value="RCK_C"/>
    <property type="match status" value="2"/>
</dbReference>
<dbReference type="SUPFAM" id="SSF116726">
    <property type="entry name" value="TrkA C-terminal domain-like"/>
    <property type="match status" value="2"/>
</dbReference>
<keyword evidence="4" id="KW-0630">Potassium</keyword>
<dbReference type="PROSITE" id="PS51201">
    <property type="entry name" value="RCK_N"/>
    <property type="match status" value="2"/>
</dbReference>
<dbReference type="PANTHER" id="PTHR43833">
    <property type="entry name" value="POTASSIUM CHANNEL PROTEIN 2-RELATED-RELATED"/>
    <property type="match status" value="1"/>
</dbReference>
<reference evidence="9 10" key="1">
    <citation type="journal article" date="2012" name="PLoS ONE">
        <title>The genome characteristics and predicted function of methyl-group oxidation pathway in the obligate aceticlastic methanogens, Methanosaeta spp.</title>
        <authorList>
            <person name="Zhu J."/>
            <person name="Zheng H."/>
            <person name="Ai G."/>
            <person name="Zhang G."/>
            <person name="Liu D."/>
            <person name="Liu X."/>
            <person name="Dong X."/>
        </authorList>
    </citation>
    <scope>NUCLEOTIDE SEQUENCE [LARGE SCALE GENOMIC DNA]</scope>
    <source>
        <strain evidence="9 10">6Ac</strain>
    </source>
</reference>
<evidence type="ECO:0000256" key="3">
    <source>
        <dbReference type="ARBA" id="ARBA00022538"/>
    </source>
</evidence>
<dbReference type="GeneID" id="12510493"/>
<accession>G7WNS8</accession>
<gene>
    <name evidence="9" type="ordered locus">Mhar_1324</name>
</gene>
<dbReference type="GO" id="GO:0015079">
    <property type="term" value="F:potassium ion transmembrane transporter activity"/>
    <property type="evidence" value="ECO:0007669"/>
    <property type="project" value="InterPro"/>
</dbReference>
<keyword evidence="5" id="KW-0520">NAD</keyword>
<dbReference type="PRINTS" id="PR00335">
    <property type="entry name" value="KUPTAKETRKA"/>
</dbReference>
<evidence type="ECO:0000313" key="10">
    <source>
        <dbReference type="Proteomes" id="UP000005877"/>
    </source>
</evidence>
<dbReference type="InterPro" id="IPR003148">
    <property type="entry name" value="RCK_N"/>
</dbReference>
<dbReference type="PANTHER" id="PTHR43833:SF5">
    <property type="entry name" value="TRK SYSTEM POTASSIUM UPTAKE PROTEIN TRKA"/>
    <property type="match status" value="1"/>
</dbReference>
<dbReference type="Gene3D" id="3.40.50.720">
    <property type="entry name" value="NAD(P)-binding Rossmann-like Domain"/>
    <property type="match status" value="2"/>
</dbReference>
<evidence type="ECO:0000256" key="4">
    <source>
        <dbReference type="ARBA" id="ARBA00022958"/>
    </source>
</evidence>
<dbReference type="InterPro" id="IPR036721">
    <property type="entry name" value="RCK_C_sf"/>
</dbReference>
<feature type="domain" description="RCK C-terminal" evidence="8">
    <location>
        <begin position="357"/>
        <end position="437"/>
    </location>
</feature>
<dbReference type="NCBIfam" id="NF007039">
    <property type="entry name" value="PRK09496.3-2"/>
    <property type="match status" value="1"/>
</dbReference>
<evidence type="ECO:0000256" key="1">
    <source>
        <dbReference type="ARBA" id="ARBA00003660"/>
    </source>
</evidence>
<dbReference type="NCBIfam" id="NF007036">
    <property type="entry name" value="PRK09496.2-3"/>
    <property type="match status" value="1"/>
</dbReference>
<evidence type="ECO:0000259" key="8">
    <source>
        <dbReference type="PROSITE" id="PS51202"/>
    </source>
</evidence>
<evidence type="ECO:0000313" key="9">
    <source>
        <dbReference type="EMBL" id="AET64688.1"/>
    </source>
</evidence>
<dbReference type="NCBIfam" id="NF007031">
    <property type="entry name" value="PRK09496.1-2"/>
    <property type="match status" value="1"/>
</dbReference>
<evidence type="ECO:0000259" key="7">
    <source>
        <dbReference type="PROSITE" id="PS51201"/>
    </source>
</evidence>
<sequence length="442" mass="48227">MQIFITGAGDVGYHLARELSQDYDVTVIDQKSRACERLEEIDVRVLQGNAANAQLLVEAGIEDADIVVAVTGNDEVNMITCISASHLGVERTIARVSNSDYIDQPMKDRKNIGIGLMICPELVMAERIVKELYFPSMVERRRLAGGKAELIELAVGEEVPLAGPISKIDLPENCRIAAIKRGEEILIARKEESIRAGDRLILTCEAKSVPKLRKIIHEDTASHKVMIVGGGVVGFYLAKWLEKMDFDLKLVEIDNDRCQELAEELPDTLILNGDGTDISLIKAENVGSMDAVFSVTGFDEKNLLCSLLAKQLGADKIVARVDRSDYIDLFEMVGVDHAISPGRVTVDAVLKLIRGGDEAISSGKEEAEILELRAEKEAKILGKNAAEKMPKGAILGTIMRGSQPIIPTLDTEVKEGDRIFVLALPKASPKVKALFSGERRGS</sequence>
<evidence type="ECO:0000256" key="6">
    <source>
        <dbReference type="ARBA" id="ARBA00023065"/>
    </source>
</evidence>
<keyword evidence="2" id="KW-0813">Transport</keyword>
<dbReference type="OrthoDB" id="27588at2157"/>
<dbReference type="NCBIfam" id="NF007041">
    <property type="entry name" value="PRK09496.3-4"/>
    <property type="match status" value="1"/>
</dbReference>
<proteinExistence type="predicted"/>
<dbReference type="PATRIC" id="fig|1110509.7.peg.1470"/>
<dbReference type="RefSeq" id="WP_014586873.1">
    <property type="nucleotide sequence ID" value="NC_017527.1"/>
</dbReference>
<evidence type="ECO:0000256" key="5">
    <source>
        <dbReference type="ARBA" id="ARBA00023027"/>
    </source>
</evidence>
<organism evidence="9 10">
    <name type="scientific">Methanothrix harundinacea (strain 6Ac)</name>
    <name type="common">Methanosaeta harundinacea</name>
    <dbReference type="NCBI Taxonomy" id="1110509"/>
    <lineage>
        <taxon>Archaea</taxon>
        <taxon>Methanobacteriati</taxon>
        <taxon>Methanobacteriota</taxon>
        <taxon>Stenosarchaea group</taxon>
        <taxon>Methanomicrobia</taxon>
        <taxon>Methanotrichales</taxon>
        <taxon>Methanotrichaceae</taxon>
        <taxon>Methanothrix</taxon>
    </lineage>
</organism>
<evidence type="ECO:0000256" key="2">
    <source>
        <dbReference type="ARBA" id="ARBA00022448"/>
    </source>
</evidence>
<dbReference type="InterPro" id="IPR050721">
    <property type="entry name" value="Trk_Ktr_HKT_K-transport"/>
</dbReference>
<name>G7WNS8_METH6</name>
<dbReference type="SUPFAM" id="SSF51735">
    <property type="entry name" value="NAD(P)-binding Rossmann-fold domains"/>
    <property type="match status" value="2"/>
</dbReference>
<keyword evidence="10" id="KW-1185">Reference proteome</keyword>
<dbReference type="HOGENOM" id="CLU_046525_0_0_2"/>
<dbReference type="AlphaFoldDB" id="G7WNS8"/>
<feature type="domain" description="RCK N-terminal" evidence="7">
    <location>
        <begin position="222"/>
        <end position="339"/>
    </location>
</feature>